<dbReference type="AlphaFoldDB" id="A0A1D8S6D9"/>
<evidence type="ECO:0000313" key="2">
    <source>
        <dbReference type="Proteomes" id="UP000185608"/>
    </source>
</evidence>
<name>A0A1D8S6D9_9EURY</name>
<reference evidence="1 2" key="1">
    <citation type="submission" date="2016-06" db="EMBL/GenBank/DDBJ databases">
        <title>Discovery of anaerobic lithoheterotrophic haloarchaeon capable of sulfur respiration by hydrogen and formate.</title>
        <authorList>
            <person name="Sorokin D.Y."/>
            <person name="Kublanov I.V."/>
            <person name="Roman P."/>
            <person name="Sinninghe Damste J.S."/>
            <person name="Golyshin P.N."/>
            <person name="Rojo D."/>
            <person name="Ciordia S."/>
            <person name="Mena Md.C."/>
            <person name="Ferrer M."/>
            <person name="Smedile F."/>
            <person name="Messina E."/>
            <person name="La Cono V."/>
            <person name="Yakimov M.M."/>
        </authorList>
    </citation>
    <scope>NUCLEOTIDE SEQUENCE [LARGE SCALE GENOMIC DNA]</scope>
    <source>
        <strain evidence="1 2">HTSR1</strain>
    </source>
</reference>
<evidence type="ECO:0000313" key="1">
    <source>
        <dbReference type="EMBL" id="AOW80899.1"/>
    </source>
</evidence>
<organism evidence="1 2">
    <name type="scientific">Halodesulfurarchaeum formicicum</name>
    <dbReference type="NCBI Taxonomy" id="1873524"/>
    <lineage>
        <taxon>Archaea</taxon>
        <taxon>Methanobacteriati</taxon>
        <taxon>Methanobacteriota</taxon>
        <taxon>Stenosarchaea group</taxon>
        <taxon>Halobacteria</taxon>
        <taxon>Halobacteriales</taxon>
        <taxon>Halobacteriaceae</taxon>
        <taxon>Halodesulfurarchaeum</taxon>
    </lineage>
</organism>
<proteinExistence type="predicted"/>
<accession>A0A1D8S6D9</accession>
<sequence>MVKAQHGEQLVGAYHKLITDCEIVSYNQRSKEQGDQMEIDVLAINSEPDTQEVYICEVITHLHGMRYSGSPDTDEWTDYGNEMYQHTLERVLSKFYSDHGYATRVFDDAENYVFELWSPVVPEGGLTDGLAELERRFESTTEQSLDLVINQTYSKRIDELRSLAADEKKAYGEPAFRFLQILEHMRR</sequence>
<dbReference type="EMBL" id="CP016070">
    <property type="protein sequence ID" value="AOW80899.1"/>
    <property type="molecule type" value="Genomic_DNA"/>
</dbReference>
<dbReference type="RefSeq" id="WP_070365558.1">
    <property type="nucleotide sequence ID" value="NZ_CP016070.1"/>
</dbReference>
<dbReference type="GeneID" id="29829717"/>
<dbReference type="Proteomes" id="UP000185608">
    <property type="component" value="Chromosome"/>
</dbReference>
<gene>
    <name evidence="1" type="ORF">HTSR_1729</name>
</gene>
<dbReference type="KEGG" id="halh:HTSR_1729"/>
<protein>
    <submittedName>
        <fullName evidence="1">Uncharacterized protein</fullName>
    </submittedName>
</protein>